<dbReference type="SMART" id="SM00388">
    <property type="entry name" value="HisKA"/>
    <property type="match status" value="1"/>
</dbReference>
<dbReference type="InterPro" id="IPR050428">
    <property type="entry name" value="TCS_sensor_his_kinase"/>
</dbReference>
<evidence type="ECO:0000256" key="9">
    <source>
        <dbReference type="ARBA" id="ARBA00023012"/>
    </source>
</evidence>
<dbReference type="STRING" id="758803.SAMN05421803_11530"/>
<keyword evidence="8 12" id="KW-1133">Transmembrane helix</keyword>
<keyword evidence="16" id="KW-1185">Reference proteome</keyword>
<evidence type="ECO:0000313" key="15">
    <source>
        <dbReference type="EMBL" id="SHK18705.1"/>
    </source>
</evidence>
<evidence type="ECO:0000259" key="13">
    <source>
        <dbReference type="PROSITE" id="PS50109"/>
    </source>
</evidence>
<dbReference type="CDD" id="cd06225">
    <property type="entry name" value="HAMP"/>
    <property type="match status" value="1"/>
</dbReference>
<gene>
    <name evidence="15" type="ORF">SAMN05421803_11530</name>
</gene>
<dbReference type="RefSeq" id="WP_073381255.1">
    <property type="nucleotide sequence ID" value="NZ_FQZK01000015.1"/>
</dbReference>
<dbReference type="FunFam" id="1.10.287.130:FF:000001">
    <property type="entry name" value="Two-component sensor histidine kinase"/>
    <property type="match status" value="1"/>
</dbReference>
<dbReference type="EC" id="2.7.13.3" evidence="3"/>
<dbReference type="GO" id="GO:0005886">
    <property type="term" value="C:plasma membrane"/>
    <property type="evidence" value="ECO:0007669"/>
    <property type="project" value="UniProtKB-SubCell"/>
</dbReference>
<feature type="transmembrane region" description="Helical" evidence="12">
    <location>
        <begin position="244"/>
        <end position="263"/>
    </location>
</feature>
<dbReference type="SMART" id="SM00387">
    <property type="entry name" value="HATPase_c"/>
    <property type="match status" value="1"/>
</dbReference>
<feature type="compositionally biased region" description="Gly residues" evidence="11">
    <location>
        <begin position="142"/>
        <end position="157"/>
    </location>
</feature>
<evidence type="ECO:0000256" key="5">
    <source>
        <dbReference type="ARBA" id="ARBA00022679"/>
    </source>
</evidence>
<dbReference type="PANTHER" id="PTHR45436:SF5">
    <property type="entry name" value="SENSOR HISTIDINE KINASE TRCS"/>
    <property type="match status" value="1"/>
</dbReference>
<dbReference type="Pfam" id="PF02518">
    <property type="entry name" value="HATPase_c"/>
    <property type="match status" value="1"/>
</dbReference>
<proteinExistence type="predicted"/>
<keyword evidence="9" id="KW-0902">Two-component regulatory system</keyword>
<keyword evidence="6 12" id="KW-0812">Transmembrane</keyword>
<feature type="domain" description="Histidine kinase" evidence="13">
    <location>
        <begin position="324"/>
        <end position="532"/>
    </location>
</feature>
<dbReference type="PROSITE" id="PS50885">
    <property type="entry name" value="HAMP"/>
    <property type="match status" value="1"/>
</dbReference>
<organism evidence="15 16">
    <name type="scientific">Nocardiopsis flavescens</name>
    <dbReference type="NCBI Taxonomy" id="758803"/>
    <lineage>
        <taxon>Bacteria</taxon>
        <taxon>Bacillati</taxon>
        <taxon>Actinomycetota</taxon>
        <taxon>Actinomycetes</taxon>
        <taxon>Streptosporangiales</taxon>
        <taxon>Nocardiopsidaceae</taxon>
        <taxon>Nocardiopsis</taxon>
    </lineage>
</organism>
<evidence type="ECO:0000256" key="11">
    <source>
        <dbReference type="SAM" id="MobiDB-lite"/>
    </source>
</evidence>
<reference evidence="15 16" key="1">
    <citation type="submission" date="2016-11" db="EMBL/GenBank/DDBJ databases">
        <authorList>
            <person name="Jaros S."/>
            <person name="Januszkiewicz K."/>
            <person name="Wedrychowicz H."/>
        </authorList>
    </citation>
    <scope>NUCLEOTIDE SEQUENCE [LARGE SCALE GENOMIC DNA]</scope>
    <source>
        <strain evidence="15 16">CGMCC 4.5723</strain>
    </source>
</reference>
<comment type="subcellular location">
    <subcellularLocation>
        <location evidence="2">Cell membrane</location>
    </subcellularLocation>
</comment>
<feature type="compositionally biased region" description="Polar residues" evidence="11">
    <location>
        <begin position="1"/>
        <end position="14"/>
    </location>
</feature>
<feature type="domain" description="HAMP" evidence="14">
    <location>
        <begin position="264"/>
        <end position="316"/>
    </location>
</feature>
<comment type="catalytic activity">
    <reaction evidence="1">
        <text>ATP + protein L-histidine = ADP + protein N-phospho-L-histidine.</text>
        <dbReference type="EC" id="2.7.13.3"/>
    </reaction>
</comment>
<accession>A0A1M6QEW7</accession>
<evidence type="ECO:0000256" key="7">
    <source>
        <dbReference type="ARBA" id="ARBA00022777"/>
    </source>
</evidence>
<dbReference type="PANTHER" id="PTHR45436">
    <property type="entry name" value="SENSOR HISTIDINE KINASE YKOH"/>
    <property type="match status" value="1"/>
</dbReference>
<dbReference type="Proteomes" id="UP000184452">
    <property type="component" value="Unassembled WGS sequence"/>
</dbReference>
<dbReference type="SMART" id="SM00304">
    <property type="entry name" value="HAMP"/>
    <property type="match status" value="1"/>
</dbReference>
<dbReference type="InterPro" id="IPR004358">
    <property type="entry name" value="Sig_transdc_His_kin-like_C"/>
</dbReference>
<feature type="transmembrane region" description="Helical" evidence="12">
    <location>
        <begin position="52"/>
        <end position="77"/>
    </location>
</feature>
<evidence type="ECO:0000256" key="3">
    <source>
        <dbReference type="ARBA" id="ARBA00012438"/>
    </source>
</evidence>
<keyword evidence="5" id="KW-0808">Transferase</keyword>
<dbReference type="AlphaFoldDB" id="A0A1M6QEW7"/>
<protein>
    <recommendedName>
        <fullName evidence="3">histidine kinase</fullName>
        <ecNumber evidence="3">2.7.13.3</ecNumber>
    </recommendedName>
</protein>
<keyword evidence="10 12" id="KW-0472">Membrane</keyword>
<name>A0A1M6QEW7_9ACTN</name>
<evidence type="ECO:0000256" key="12">
    <source>
        <dbReference type="SAM" id="Phobius"/>
    </source>
</evidence>
<dbReference type="Pfam" id="PF00512">
    <property type="entry name" value="HisKA"/>
    <property type="match status" value="1"/>
</dbReference>
<dbReference type="SUPFAM" id="SSF158472">
    <property type="entry name" value="HAMP domain-like"/>
    <property type="match status" value="1"/>
</dbReference>
<dbReference type="Gene3D" id="3.30.565.10">
    <property type="entry name" value="Histidine kinase-like ATPase, C-terminal domain"/>
    <property type="match status" value="1"/>
</dbReference>
<feature type="region of interest" description="Disordered" evidence="11">
    <location>
        <begin position="142"/>
        <end position="175"/>
    </location>
</feature>
<dbReference type="InterPro" id="IPR003594">
    <property type="entry name" value="HATPase_dom"/>
</dbReference>
<dbReference type="EMBL" id="FQZK01000015">
    <property type="protein sequence ID" value="SHK18705.1"/>
    <property type="molecule type" value="Genomic_DNA"/>
</dbReference>
<dbReference type="Pfam" id="PF00672">
    <property type="entry name" value="HAMP"/>
    <property type="match status" value="1"/>
</dbReference>
<dbReference type="PROSITE" id="PS50109">
    <property type="entry name" value="HIS_KIN"/>
    <property type="match status" value="1"/>
</dbReference>
<sequence length="535" mass="57215">MTTDGPESPTQDLGTASHGRRSPGDTSLFPTMVLRDAAARPHPQRRILPARLLIMAWVVLLMALTLALVVLVTWSALSGGVGDRADRALTQEIGEFQEFAGTGRDPETGQAFTDVSSLMEVHLERQYPDGAEILFGWVDGTGTGGGGGGAPGGGSAGDTGPTEEPGRIRQGQEPPFDVSADPALVAGVLDDPAGRGVLDTPAGPMEWSKIRVLPPDGDGATGWFVTGYFTDPDQAAVAETVRTIALVSLVGLVAAGAAAWWVAGRILAPVRLVRQTAAEITEEDLTRRIEVSGRDDIAALAQQFNSMLDRLEGAFIEQRRFVDDAGHELRTPITIVRGHLELMGDDPRERREVVRLVTDELDRMGRIVEDLLLLAKSQQPDFVRPEPVSLAELTSDIDAHVRRLGDRDWRLEAVAEGEWRLDAQRVTQAVVQLAANAVRYSEPGTQVRIGSVVQGPDVLFWVTDQGAGIAAEEQGRIFGRFSRGGAARAGGGGAGLGLAIVRAIAEAHRGRVDLRSEPGRGSTFTLVVPRGREQM</sequence>
<dbReference type="SUPFAM" id="SSF55874">
    <property type="entry name" value="ATPase domain of HSP90 chaperone/DNA topoisomerase II/histidine kinase"/>
    <property type="match status" value="1"/>
</dbReference>
<dbReference type="Gene3D" id="1.10.287.130">
    <property type="match status" value="1"/>
</dbReference>
<dbReference type="Gene3D" id="6.10.340.10">
    <property type="match status" value="1"/>
</dbReference>
<dbReference type="InterPro" id="IPR003661">
    <property type="entry name" value="HisK_dim/P_dom"/>
</dbReference>
<dbReference type="PRINTS" id="PR00344">
    <property type="entry name" value="BCTRLSENSOR"/>
</dbReference>
<dbReference type="InterPro" id="IPR005467">
    <property type="entry name" value="His_kinase_dom"/>
</dbReference>
<dbReference type="InterPro" id="IPR003660">
    <property type="entry name" value="HAMP_dom"/>
</dbReference>
<dbReference type="SUPFAM" id="SSF47384">
    <property type="entry name" value="Homodimeric domain of signal transducing histidine kinase"/>
    <property type="match status" value="1"/>
</dbReference>
<evidence type="ECO:0000256" key="6">
    <source>
        <dbReference type="ARBA" id="ARBA00022692"/>
    </source>
</evidence>
<dbReference type="OrthoDB" id="9786919at2"/>
<evidence type="ECO:0000259" key="14">
    <source>
        <dbReference type="PROSITE" id="PS50885"/>
    </source>
</evidence>
<feature type="region of interest" description="Disordered" evidence="11">
    <location>
        <begin position="1"/>
        <end position="27"/>
    </location>
</feature>
<dbReference type="InterPro" id="IPR036890">
    <property type="entry name" value="HATPase_C_sf"/>
</dbReference>
<dbReference type="GO" id="GO:0000155">
    <property type="term" value="F:phosphorelay sensor kinase activity"/>
    <property type="evidence" value="ECO:0007669"/>
    <property type="project" value="InterPro"/>
</dbReference>
<evidence type="ECO:0000256" key="1">
    <source>
        <dbReference type="ARBA" id="ARBA00000085"/>
    </source>
</evidence>
<evidence type="ECO:0000313" key="16">
    <source>
        <dbReference type="Proteomes" id="UP000184452"/>
    </source>
</evidence>
<evidence type="ECO:0000256" key="2">
    <source>
        <dbReference type="ARBA" id="ARBA00004236"/>
    </source>
</evidence>
<dbReference type="CDD" id="cd00082">
    <property type="entry name" value="HisKA"/>
    <property type="match status" value="1"/>
</dbReference>
<keyword evidence="4" id="KW-0597">Phosphoprotein</keyword>
<evidence type="ECO:0000256" key="10">
    <source>
        <dbReference type="ARBA" id="ARBA00023136"/>
    </source>
</evidence>
<dbReference type="InterPro" id="IPR036097">
    <property type="entry name" value="HisK_dim/P_sf"/>
</dbReference>
<evidence type="ECO:0000256" key="8">
    <source>
        <dbReference type="ARBA" id="ARBA00022989"/>
    </source>
</evidence>
<keyword evidence="7 15" id="KW-0418">Kinase</keyword>
<evidence type="ECO:0000256" key="4">
    <source>
        <dbReference type="ARBA" id="ARBA00022553"/>
    </source>
</evidence>